<accession>A0AA85KBW1</accession>
<keyword evidence="2" id="KW-1185">Reference proteome</keyword>
<evidence type="ECO:0000256" key="1">
    <source>
        <dbReference type="SAM" id="MobiDB-lite"/>
    </source>
</evidence>
<protein>
    <submittedName>
        <fullName evidence="3">Uncharacterized protein</fullName>
    </submittedName>
</protein>
<evidence type="ECO:0000313" key="3">
    <source>
        <dbReference type="WBParaSite" id="TREG1_76060.1"/>
    </source>
</evidence>
<dbReference type="WBParaSite" id="TREG1_76060.1">
    <property type="protein sequence ID" value="TREG1_76060.1"/>
    <property type="gene ID" value="TREG1_76060"/>
</dbReference>
<dbReference type="Proteomes" id="UP000050795">
    <property type="component" value="Unassembled WGS sequence"/>
</dbReference>
<dbReference type="AlphaFoldDB" id="A0AA85KBW1"/>
<reference evidence="3" key="2">
    <citation type="submission" date="2023-11" db="UniProtKB">
        <authorList>
            <consortium name="WormBaseParasite"/>
        </authorList>
    </citation>
    <scope>IDENTIFICATION</scope>
</reference>
<feature type="region of interest" description="Disordered" evidence="1">
    <location>
        <begin position="1"/>
        <end position="21"/>
    </location>
</feature>
<proteinExistence type="predicted"/>
<name>A0AA85KBW1_TRIRE</name>
<evidence type="ECO:0000313" key="2">
    <source>
        <dbReference type="Proteomes" id="UP000050795"/>
    </source>
</evidence>
<feature type="compositionally biased region" description="Basic and acidic residues" evidence="1">
    <location>
        <begin position="1"/>
        <end position="15"/>
    </location>
</feature>
<organism evidence="2 3">
    <name type="scientific">Trichobilharzia regenti</name>
    <name type="common">Nasal bird schistosome</name>
    <dbReference type="NCBI Taxonomy" id="157069"/>
    <lineage>
        <taxon>Eukaryota</taxon>
        <taxon>Metazoa</taxon>
        <taxon>Spiralia</taxon>
        <taxon>Lophotrochozoa</taxon>
        <taxon>Platyhelminthes</taxon>
        <taxon>Trematoda</taxon>
        <taxon>Digenea</taxon>
        <taxon>Strigeidida</taxon>
        <taxon>Schistosomatoidea</taxon>
        <taxon>Schistosomatidae</taxon>
        <taxon>Trichobilharzia</taxon>
    </lineage>
</organism>
<sequence>METDRTERSISREPDSNTQPIATLIENDDEKIFPDMSNLLPKLRELIDENTTVIDNHYPNTQPSEDLNFDE</sequence>
<reference evidence="2" key="1">
    <citation type="submission" date="2022-06" db="EMBL/GenBank/DDBJ databases">
        <authorList>
            <person name="Berger JAMES D."/>
            <person name="Berger JAMES D."/>
        </authorList>
    </citation>
    <scope>NUCLEOTIDE SEQUENCE [LARGE SCALE GENOMIC DNA]</scope>
</reference>